<protein>
    <recommendedName>
        <fullName evidence="4">ATP-cone domain-containing protein</fullName>
    </recommendedName>
</protein>
<dbReference type="AlphaFoldDB" id="A0A6M1RKD9"/>
<evidence type="ECO:0000259" key="4">
    <source>
        <dbReference type="PROSITE" id="PS51161"/>
    </source>
</evidence>
<feature type="domain" description="ATP-cone" evidence="4">
    <location>
        <begin position="8"/>
        <end position="122"/>
    </location>
</feature>
<dbReference type="EMBL" id="JAAKYA010000011">
    <property type="protein sequence ID" value="NGO38113.1"/>
    <property type="molecule type" value="Genomic_DNA"/>
</dbReference>
<keyword evidence="6" id="KW-1185">Reference proteome</keyword>
<dbReference type="GO" id="GO:0016301">
    <property type="term" value="F:kinase activity"/>
    <property type="evidence" value="ECO:0007669"/>
    <property type="project" value="InterPro"/>
</dbReference>
<dbReference type="Pfam" id="PF03477">
    <property type="entry name" value="ATP-cone"/>
    <property type="match status" value="1"/>
</dbReference>
<name>A0A6M1RKD9_9BACT</name>
<dbReference type="InterPro" id="IPR006083">
    <property type="entry name" value="PRK/URK"/>
</dbReference>
<proteinExistence type="predicted"/>
<evidence type="ECO:0000256" key="1">
    <source>
        <dbReference type="ARBA" id="ARBA00022741"/>
    </source>
</evidence>
<dbReference type="Proteomes" id="UP000477311">
    <property type="component" value="Unassembled WGS sequence"/>
</dbReference>
<evidence type="ECO:0000256" key="3">
    <source>
        <dbReference type="PROSITE-ProRule" id="PRU00492"/>
    </source>
</evidence>
<dbReference type="PANTHER" id="PTHR10285">
    <property type="entry name" value="URIDINE KINASE"/>
    <property type="match status" value="1"/>
</dbReference>
<dbReference type="Pfam" id="PF00485">
    <property type="entry name" value="PRK"/>
    <property type="match status" value="1"/>
</dbReference>
<dbReference type="PROSITE" id="PS51161">
    <property type="entry name" value="ATP_CONE"/>
    <property type="match status" value="1"/>
</dbReference>
<evidence type="ECO:0000256" key="2">
    <source>
        <dbReference type="ARBA" id="ARBA00022840"/>
    </source>
</evidence>
<evidence type="ECO:0000313" key="6">
    <source>
        <dbReference type="Proteomes" id="UP000477311"/>
    </source>
</evidence>
<dbReference type="GO" id="GO:0005524">
    <property type="term" value="F:ATP binding"/>
    <property type="evidence" value="ECO:0007669"/>
    <property type="project" value="UniProtKB-UniRule"/>
</dbReference>
<dbReference type="InterPro" id="IPR005144">
    <property type="entry name" value="ATP-cone_dom"/>
</dbReference>
<gene>
    <name evidence="5" type="ORF">G4L39_01700</name>
</gene>
<keyword evidence="1 3" id="KW-0547">Nucleotide-binding</keyword>
<accession>A0A6M1RKD9</accession>
<reference evidence="5 6" key="1">
    <citation type="submission" date="2020-02" db="EMBL/GenBank/DDBJ databases">
        <title>Draft genome sequence of Limisphaera ngatamarikiensis NGM72.4T, a thermophilic Verrucomicrobia grouped in subdivision 3.</title>
        <authorList>
            <person name="Carere C.R."/>
            <person name="Steen J."/>
            <person name="Hugenholtz P."/>
            <person name="Stott M.B."/>
        </authorList>
    </citation>
    <scope>NUCLEOTIDE SEQUENCE [LARGE SCALE GENOMIC DNA]</scope>
    <source>
        <strain evidence="5 6">NGM72.4</strain>
    </source>
</reference>
<evidence type="ECO:0000313" key="5">
    <source>
        <dbReference type="EMBL" id="NGO38113.1"/>
    </source>
</evidence>
<dbReference type="Gene3D" id="3.40.50.300">
    <property type="entry name" value="P-loop containing nucleotide triphosphate hydrolases"/>
    <property type="match status" value="1"/>
</dbReference>
<organism evidence="5 6">
    <name type="scientific">Limisphaera ngatamarikiensis</name>
    <dbReference type="NCBI Taxonomy" id="1324935"/>
    <lineage>
        <taxon>Bacteria</taxon>
        <taxon>Pseudomonadati</taxon>
        <taxon>Verrucomicrobiota</taxon>
        <taxon>Verrucomicrobiia</taxon>
        <taxon>Limisphaerales</taxon>
        <taxon>Limisphaeraceae</taxon>
        <taxon>Limisphaera</taxon>
    </lineage>
</organism>
<sequence length="484" mass="55559">MPVQNRIVKVQKRNRALVTFDPGRIRRAILNAARSIGGFRQDYLPHINGRLFEACPTDEELADFLADAVIVCLNSDPHHLITNFPPTIEEIQDDVLHVLRSYGFQNTADAYACYRWGRHWLREGAIRPEQFMGNGFPTAILERELAWARPLGCHTVAGLNEITRSGRWRPVVEEALARYEASLDEAARKVMARLNAGDPLRMLWISGPSSSGKTTTTVKLTQRLEREGLRFLMLNLDDYFWSLVEHPTDWINDRNYETPEALDLQLLNRHLLDLLEGRPIEKPIYSFKEGRRVGTKTVRREPDQILLLDCLHGFYPPITEGVDPRSQFRIYIETLHPLYEGDGSTGRLTAFTDVRLVRRMLRDMKHRAHRPLLTLLHWHYVRAGELFSIIPLMGLADHVINGGFPFDWPLLQPWFLGPGALWPRPEELEPYAGFLDARIRYERVHALLRSVEPISFEEAARLIPGDALVREFIGGGTLPIPHNE</sequence>
<dbReference type="RefSeq" id="WP_165105432.1">
    <property type="nucleotide sequence ID" value="NZ_JAAKYA010000011.1"/>
</dbReference>
<keyword evidence="2 3" id="KW-0067">ATP-binding</keyword>
<comment type="caution">
    <text evidence="5">The sequence shown here is derived from an EMBL/GenBank/DDBJ whole genome shotgun (WGS) entry which is preliminary data.</text>
</comment>
<dbReference type="InterPro" id="IPR027417">
    <property type="entry name" value="P-loop_NTPase"/>
</dbReference>
<dbReference type="SUPFAM" id="SSF52540">
    <property type="entry name" value="P-loop containing nucleoside triphosphate hydrolases"/>
    <property type="match status" value="1"/>
</dbReference>